<dbReference type="Gene3D" id="3.40.50.2000">
    <property type="entry name" value="Glycogen Phosphorylase B"/>
    <property type="match status" value="2"/>
</dbReference>
<protein>
    <submittedName>
        <fullName evidence="5">Glycosyltransferase Family 4 family protein</fullName>
    </submittedName>
</protein>
<dbReference type="Proteomes" id="UP000366051">
    <property type="component" value="Chromosome"/>
</dbReference>
<gene>
    <name evidence="5" type="ORF">FTV88_1164</name>
</gene>
<dbReference type="GO" id="GO:0016757">
    <property type="term" value="F:glycosyltransferase activity"/>
    <property type="evidence" value="ECO:0007669"/>
    <property type="project" value="UniProtKB-KW"/>
</dbReference>
<dbReference type="PANTHER" id="PTHR12526">
    <property type="entry name" value="GLYCOSYLTRANSFERASE"/>
    <property type="match status" value="1"/>
</dbReference>
<evidence type="ECO:0000313" key="6">
    <source>
        <dbReference type="Proteomes" id="UP000366051"/>
    </source>
</evidence>
<feature type="domain" description="Glycosyl transferase family 1" evidence="3">
    <location>
        <begin position="178"/>
        <end position="350"/>
    </location>
</feature>
<name>A0A5Q2MZ68_9FIRM</name>
<dbReference type="SUPFAM" id="SSF53756">
    <property type="entry name" value="UDP-Glycosyltransferase/glycogen phosphorylase"/>
    <property type="match status" value="1"/>
</dbReference>
<dbReference type="InterPro" id="IPR001296">
    <property type="entry name" value="Glyco_trans_1"/>
</dbReference>
<accession>A0A5Q2MZ68</accession>
<dbReference type="CDD" id="cd03801">
    <property type="entry name" value="GT4_PimA-like"/>
    <property type="match status" value="1"/>
</dbReference>
<feature type="domain" description="Glycosyltransferase subfamily 4-like N-terminal" evidence="4">
    <location>
        <begin position="21"/>
        <end position="171"/>
    </location>
</feature>
<keyword evidence="1" id="KW-0328">Glycosyltransferase</keyword>
<evidence type="ECO:0000313" key="5">
    <source>
        <dbReference type="EMBL" id="QGG47311.1"/>
    </source>
</evidence>
<evidence type="ECO:0000256" key="1">
    <source>
        <dbReference type="ARBA" id="ARBA00022676"/>
    </source>
</evidence>
<dbReference type="InterPro" id="IPR028098">
    <property type="entry name" value="Glyco_trans_4-like_N"/>
</dbReference>
<sequence>MKIAYISTAIVPSRTANSINVMKMCQAFAKNGHQVKLFLPKYRNADALHNVYNYYDVERCFEIEWIPINKSHKLSGHWYGLKAMLAVKKWKAELIYGRSLLTILLFSNNSSKAIYELHKPFSNKFLSYLLYYFTKNKLNKVVVISQALKNYTIEEYKIDEEKIVVAHDGADIPHYTKKADLKVQGSRLKVGYVGHLYPGKSMEIISELVKCCKWVDFHIIGGLESDIDYWKEKLKNEQNIIFHGYLPHKQTEAYRLACDVLIAPYQRHVSVYGNNSIDIGKWMSPLKLFEYMASKKAILTSDLPVLKEVLENDRNALLCSPDDINEWIRSLERLNSDINLRNRLGENANKDFIKNYTWNARAKKILEH</sequence>
<dbReference type="PANTHER" id="PTHR12526:SF629">
    <property type="entry name" value="TEICHURONIC ACID BIOSYNTHESIS GLYCOSYLTRANSFERASE TUAH-RELATED"/>
    <property type="match status" value="1"/>
</dbReference>
<evidence type="ECO:0000259" key="4">
    <source>
        <dbReference type="Pfam" id="PF13439"/>
    </source>
</evidence>
<dbReference type="EMBL" id="CP045875">
    <property type="protein sequence ID" value="QGG47311.1"/>
    <property type="molecule type" value="Genomic_DNA"/>
</dbReference>
<reference evidence="6" key="1">
    <citation type="submission" date="2019-11" db="EMBL/GenBank/DDBJ databases">
        <title>Genome sequence of Heliorestis convoluta strain HH, an alkaliphilic and minimalistic phototrophic bacterium from a soda lake in Egypt.</title>
        <authorList>
            <person name="Dewey E.D."/>
            <person name="Stokes L.M."/>
            <person name="Burchell B.M."/>
            <person name="Shaffer K.N."/>
            <person name="Huntington A.M."/>
            <person name="Baker J.M."/>
            <person name="Nadendla S."/>
            <person name="Giglio M.G."/>
            <person name="Touchman J.W."/>
            <person name="Blankenship R.E."/>
            <person name="Madigan M.T."/>
            <person name="Sattley W.M."/>
        </authorList>
    </citation>
    <scope>NUCLEOTIDE SEQUENCE [LARGE SCALE GENOMIC DNA]</scope>
    <source>
        <strain evidence="6">HH</strain>
    </source>
</reference>
<proteinExistence type="predicted"/>
<organism evidence="5 6">
    <name type="scientific">Heliorestis convoluta</name>
    <dbReference type="NCBI Taxonomy" id="356322"/>
    <lineage>
        <taxon>Bacteria</taxon>
        <taxon>Bacillati</taxon>
        <taxon>Bacillota</taxon>
        <taxon>Clostridia</taxon>
        <taxon>Eubacteriales</taxon>
        <taxon>Heliobacteriaceae</taxon>
        <taxon>Heliorestis</taxon>
    </lineage>
</organism>
<keyword evidence="6" id="KW-1185">Reference proteome</keyword>
<evidence type="ECO:0000259" key="3">
    <source>
        <dbReference type="Pfam" id="PF00534"/>
    </source>
</evidence>
<dbReference type="Pfam" id="PF00534">
    <property type="entry name" value="Glycos_transf_1"/>
    <property type="match status" value="1"/>
</dbReference>
<keyword evidence="2 5" id="KW-0808">Transferase</keyword>
<dbReference type="AlphaFoldDB" id="A0A5Q2MZ68"/>
<dbReference type="Pfam" id="PF13439">
    <property type="entry name" value="Glyco_transf_4"/>
    <property type="match status" value="1"/>
</dbReference>
<evidence type="ECO:0000256" key="2">
    <source>
        <dbReference type="ARBA" id="ARBA00022679"/>
    </source>
</evidence>
<dbReference type="KEGG" id="hcv:FTV88_1164"/>